<name>A0A9W6XKA1_9STRA</name>
<dbReference type="AlphaFoldDB" id="A0A9W6XKA1"/>
<accession>A0A9W6XKA1</accession>
<gene>
    <name evidence="1" type="ORF">Pfra01_001215600</name>
</gene>
<dbReference type="Proteomes" id="UP001165121">
    <property type="component" value="Unassembled WGS sequence"/>
</dbReference>
<sequence length="113" mass="12603">MKRFGIPELKRTIAMAQGVLDVLTVIGPAQVNVGTRRVKSKIRQRCAVANLVFSSKVAGLWGYFARGCLEQYDVQVWNVFCLGGTLIAHINNPRERFNREINSGVPTHPSMTM</sequence>
<reference evidence="1" key="1">
    <citation type="submission" date="2023-04" db="EMBL/GenBank/DDBJ databases">
        <title>Phytophthora fragariaefolia NBRC 109709.</title>
        <authorList>
            <person name="Ichikawa N."/>
            <person name="Sato H."/>
            <person name="Tonouchi N."/>
        </authorList>
    </citation>
    <scope>NUCLEOTIDE SEQUENCE</scope>
    <source>
        <strain evidence="1">NBRC 109709</strain>
    </source>
</reference>
<organism evidence="1 2">
    <name type="scientific">Phytophthora fragariaefolia</name>
    <dbReference type="NCBI Taxonomy" id="1490495"/>
    <lineage>
        <taxon>Eukaryota</taxon>
        <taxon>Sar</taxon>
        <taxon>Stramenopiles</taxon>
        <taxon>Oomycota</taxon>
        <taxon>Peronosporomycetes</taxon>
        <taxon>Peronosporales</taxon>
        <taxon>Peronosporaceae</taxon>
        <taxon>Phytophthora</taxon>
    </lineage>
</organism>
<protein>
    <submittedName>
        <fullName evidence="1">Unnamed protein product</fullName>
    </submittedName>
</protein>
<dbReference type="EMBL" id="BSXT01001225">
    <property type="protein sequence ID" value="GMF40078.1"/>
    <property type="molecule type" value="Genomic_DNA"/>
</dbReference>
<proteinExistence type="predicted"/>
<evidence type="ECO:0000313" key="1">
    <source>
        <dbReference type="EMBL" id="GMF40078.1"/>
    </source>
</evidence>
<comment type="caution">
    <text evidence="1">The sequence shown here is derived from an EMBL/GenBank/DDBJ whole genome shotgun (WGS) entry which is preliminary data.</text>
</comment>
<keyword evidence="2" id="KW-1185">Reference proteome</keyword>
<evidence type="ECO:0000313" key="2">
    <source>
        <dbReference type="Proteomes" id="UP001165121"/>
    </source>
</evidence>